<reference evidence="1" key="1">
    <citation type="submission" date="2021-08" db="EMBL/GenBank/DDBJ databases">
        <title>Comparative analyses of Brucepasteria parasyntrophica and Teretinema zuelzerae.</title>
        <authorList>
            <person name="Song Y."/>
            <person name="Brune A."/>
        </authorList>
    </citation>
    <scope>NUCLEOTIDE SEQUENCE</scope>
    <source>
        <strain evidence="1">DSM 1903</strain>
    </source>
</reference>
<name>A0AAE3EG29_9SPIR</name>
<dbReference type="RefSeq" id="WP_230753343.1">
    <property type="nucleotide sequence ID" value="NZ_JAINWA010000001.1"/>
</dbReference>
<dbReference type="AlphaFoldDB" id="A0AAE3EG29"/>
<evidence type="ECO:0000313" key="2">
    <source>
        <dbReference type="Proteomes" id="UP001198163"/>
    </source>
</evidence>
<dbReference type="Proteomes" id="UP001198163">
    <property type="component" value="Unassembled WGS sequence"/>
</dbReference>
<accession>A0AAE3EG29</accession>
<dbReference type="EMBL" id="JAINWA010000001">
    <property type="protein sequence ID" value="MCD1653836.1"/>
    <property type="molecule type" value="Genomic_DNA"/>
</dbReference>
<gene>
    <name evidence="1" type="ORF">K7J14_03865</name>
</gene>
<organism evidence="1 2">
    <name type="scientific">Teretinema zuelzerae</name>
    <dbReference type="NCBI Taxonomy" id="156"/>
    <lineage>
        <taxon>Bacteria</taxon>
        <taxon>Pseudomonadati</taxon>
        <taxon>Spirochaetota</taxon>
        <taxon>Spirochaetia</taxon>
        <taxon>Spirochaetales</taxon>
        <taxon>Treponemataceae</taxon>
        <taxon>Teretinema</taxon>
    </lineage>
</organism>
<sequence length="59" mass="6236">MDIVALSTALSQNKVQEAAAVQVQKLAMNSAETQGAVLVQMMSETITDPSLGNRVDIFA</sequence>
<evidence type="ECO:0000313" key="1">
    <source>
        <dbReference type="EMBL" id="MCD1653836.1"/>
    </source>
</evidence>
<comment type="caution">
    <text evidence="1">The sequence shown here is derived from an EMBL/GenBank/DDBJ whole genome shotgun (WGS) entry which is preliminary data.</text>
</comment>
<proteinExistence type="predicted"/>
<dbReference type="Pfam" id="PF14070">
    <property type="entry name" value="YjfB_motility"/>
    <property type="match status" value="1"/>
</dbReference>
<keyword evidence="2" id="KW-1185">Reference proteome</keyword>
<dbReference type="InterPro" id="IPR025906">
    <property type="entry name" value="YjfB_motility"/>
</dbReference>
<protein>
    <submittedName>
        <fullName evidence="1">YjfB family protein</fullName>
    </submittedName>
</protein>